<dbReference type="GeneID" id="127353586"/>
<organism evidence="3 4">
    <name type="scientific">Dicentrarchus labrax</name>
    <name type="common">European seabass</name>
    <name type="synonym">Morone labrax</name>
    <dbReference type="NCBI Taxonomy" id="13489"/>
    <lineage>
        <taxon>Eukaryota</taxon>
        <taxon>Metazoa</taxon>
        <taxon>Chordata</taxon>
        <taxon>Craniata</taxon>
        <taxon>Vertebrata</taxon>
        <taxon>Euteleostomi</taxon>
        <taxon>Actinopterygii</taxon>
        <taxon>Neopterygii</taxon>
        <taxon>Teleostei</taxon>
        <taxon>Neoteleostei</taxon>
        <taxon>Acanthomorphata</taxon>
        <taxon>Eupercaria</taxon>
        <taxon>Moronidae</taxon>
        <taxon>Dicentrarchus</taxon>
    </lineage>
</organism>
<evidence type="ECO:0000313" key="4">
    <source>
        <dbReference type="Proteomes" id="UP000694389"/>
    </source>
</evidence>
<dbReference type="RefSeq" id="XP_051238883.1">
    <property type="nucleotide sequence ID" value="XM_051382923.1"/>
</dbReference>
<protein>
    <recommendedName>
        <fullName evidence="2">Mixed lineage kinase domain-containing protein</fullName>
    </recommendedName>
</protein>
<dbReference type="OrthoDB" id="4062651at2759"/>
<gene>
    <name evidence="3" type="primary">LOC127353586</name>
</gene>
<feature type="region of interest" description="Disordered" evidence="1">
    <location>
        <begin position="179"/>
        <end position="200"/>
    </location>
</feature>
<dbReference type="CDD" id="cd21037">
    <property type="entry name" value="MLKL_NTD"/>
    <property type="match status" value="1"/>
</dbReference>
<dbReference type="Gene3D" id="1.20.930.20">
    <property type="entry name" value="Adaptor protein Cbl, N-terminal domain"/>
    <property type="match status" value="1"/>
</dbReference>
<dbReference type="OMA" id="MEYESEP"/>
<feature type="domain" description="Mixed lineage kinase" evidence="2">
    <location>
        <begin position="44"/>
        <end position="178"/>
    </location>
</feature>
<proteinExistence type="predicted"/>
<accession>A0A8C4GW66</accession>
<dbReference type="InterPro" id="IPR036537">
    <property type="entry name" value="Adaptor_Cbl_N_dom_sf"/>
</dbReference>
<name>A0A8C4GW66_DICLA</name>
<reference evidence="3" key="2">
    <citation type="submission" date="2025-09" db="UniProtKB">
        <authorList>
            <consortium name="Ensembl"/>
        </authorList>
    </citation>
    <scope>IDENTIFICATION</scope>
</reference>
<dbReference type="Ensembl" id="ENSDLAT00005035703.2">
    <property type="protein sequence ID" value="ENSDLAP00005033459.1"/>
    <property type="gene ID" value="ENSDLAG00005014966.2"/>
</dbReference>
<evidence type="ECO:0000256" key="1">
    <source>
        <dbReference type="SAM" id="MobiDB-lite"/>
    </source>
</evidence>
<dbReference type="InterPro" id="IPR054000">
    <property type="entry name" value="MLKL_N"/>
</dbReference>
<dbReference type="InterPro" id="IPR059179">
    <property type="entry name" value="MLKL-like_MCAfunc"/>
</dbReference>
<dbReference type="GO" id="GO:0007166">
    <property type="term" value="P:cell surface receptor signaling pathway"/>
    <property type="evidence" value="ECO:0007669"/>
    <property type="project" value="InterPro"/>
</dbReference>
<evidence type="ECO:0000313" key="3">
    <source>
        <dbReference type="Ensembl" id="ENSDLAP00005033459.1"/>
    </source>
</evidence>
<sequence>MPQIFQRKHLRRRSKLLPFSLTGTFRQVACQKLIMEGLLDFGLVENILSICKSIYQMAENVKANKERCQRVAQRVKGLEELVLTIKQRGPGQVSVTVENALKELCTTLSSANAMMVKYSRTKAFKSFLRSDSHEDMFCKINESLTDNFQILSGALQIEHGNILQKVYETVSVRRQDEEYCSVQDSPTTSPTTPIPLPSTVPPNPMCSPRTPMPMPVPYIMPPNPMCSPTTPMPMPVPYIMPPMQMSSPTTPMPMPVPNIMPPMPVSAPMAHMPVRCIVSPRPMSVATVRTCLPGTMAPNLVLRTNAPLQAPIATMTTQNRFVVGSYVVRNPYP</sequence>
<dbReference type="AlphaFoldDB" id="A0A8C4GW66"/>
<dbReference type="GeneTree" id="ENSGT00990000204976"/>
<keyword evidence="4" id="KW-1185">Reference proteome</keyword>
<dbReference type="Proteomes" id="UP000694389">
    <property type="component" value="Unassembled WGS sequence"/>
</dbReference>
<evidence type="ECO:0000259" key="2">
    <source>
        <dbReference type="Pfam" id="PF22215"/>
    </source>
</evidence>
<dbReference type="PRINTS" id="PR01217">
    <property type="entry name" value="PRICHEXTENSN"/>
</dbReference>
<dbReference type="Pfam" id="PF22215">
    <property type="entry name" value="MLKL_N"/>
    <property type="match status" value="1"/>
</dbReference>
<reference evidence="3" key="1">
    <citation type="submission" date="2025-08" db="UniProtKB">
        <authorList>
            <consortium name="Ensembl"/>
        </authorList>
    </citation>
    <scope>IDENTIFICATION</scope>
</reference>